<dbReference type="OrthoDB" id="1320396at2"/>
<dbReference type="eggNOG" id="COG3064">
    <property type="taxonomic scope" value="Bacteria"/>
</dbReference>
<keyword evidence="1" id="KW-0732">Signal</keyword>
<dbReference type="RefSeq" id="WP_009197163.1">
    <property type="nucleotide sequence ID" value="NZ_AODQ01000147.1"/>
</dbReference>
<dbReference type="STRING" id="1279009.ADICEAN_03784"/>
<dbReference type="Pfam" id="PF11751">
    <property type="entry name" value="PorP_SprF"/>
    <property type="match status" value="1"/>
</dbReference>
<gene>
    <name evidence="2" type="ORF">ADICEAN_03784</name>
</gene>
<keyword evidence="3" id="KW-1185">Reference proteome</keyword>
<dbReference type="InterPro" id="IPR019861">
    <property type="entry name" value="PorP/SprF_Bacteroidetes"/>
</dbReference>
<dbReference type="EMBL" id="AODQ01000147">
    <property type="protein sequence ID" value="EMR01096.1"/>
    <property type="molecule type" value="Genomic_DNA"/>
</dbReference>
<evidence type="ECO:0000313" key="3">
    <source>
        <dbReference type="Proteomes" id="UP000011910"/>
    </source>
</evidence>
<comment type="caution">
    <text evidence="2">The sequence shown here is derived from an EMBL/GenBank/DDBJ whole genome shotgun (WGS) entry which is preliminary data.</text>
</comment>
<dbReference type="Proteomes" id="UP000011910">
    <property type="component" value="Unassembled WGS sequence"/>
</dbReference>
<proteinExistence type="predicted"/>
<dbReference type="AlphaFoldDB" id="M7N1K2"/>
<accession>M7N1K2</accession>
<evidence type="ECO:0000313" key="2">
    <source>
        <dbReference type="EMBL" id="EMR01096.1"/>
    </source>
</evidence>
<organism evidence="2 3">
    <name type="scientific">Cesiribacter andamanensis AMV16</name>
    <dbReference type="NCBI Taxonomy" id="1279009"/>
    <lineage>
        <taxon>Bacteria</taxon>
        <taxon>Pseudomonadati</taxon>
        <taxon>Bacteroidota</taxon>
        <taxon>Cytophagia</taxon>
        <taxon>Cytophagales</taxon>
        <taxon>Cesiribacteraceae</taxon>
        <taxon>Cesiribacter</taxon>
    </lineage>
</organism>
<feature type="signal peptide" evidence="1">
    <location>
        <begin position="1"/>
        <end position="20"/>
    </location>
</feature>
<evidence type="ECO:0000256" key="1">
    <source>
        <dbReference type="SAM" id="SignalP"/>
    </source>
</evidence>
<protein>
    <submittedName>
        <fullName evidence="2">Bacteroidetes-specific putative membrane protein</fullName>
    </submittedName>
</protein>
<sequence length="304" mass="33935">MRHSLLLLSLVLLLGLQVQAQQRPAYSQYMFNGLALNPAYAGSQKQLHVMGIIRSQWVNFEGAPKTQLLTAHAPLDRKNIGLGMQISHEQIGVHVDWSAYASYAYQLKFKKGRMLSLGLQGGLNHRRSDFTKLTVQAGADPLLGYYSKVTPNVGTGAYYSTPTSYVGLSSPFLIENKTFNANGDGTYSQNRESRYYYLTAGKVFNAGGNVQAMPSVLLRLQDKMPVGYDLGINFYFQKVVGAGINYRNGDSVIGLFQLTLNENFVFGYAYDYTLSSLRNHTQGTHEVMLSYRIRLSTDPCHSYF</sequence>
<feature type="chain" id="PRO_5004081535" evidence="1">
    <location>
        <begin position="21"/>
        <end position="304"/>
    </location>
</feature>
<dbReference type="NCBIfam" id="TIGR03519">
    <property type="entry name" value="T9SS_PorP_fam"/>
    <property type="match status" value="1"/>
</dbReference>
<name>M7N1K2_9BACT</name>
<reference evidence="2 3" key="1">
    <citation type="journal article" date="2013" name="Genome Announc.">
        <title>Draft Genome Sequence of Cesiribacter andamanensis Strain AMV16T, Isolated from a Soil Sample from a Mud Volcano in the Andaman Islands, India.</title>
        <authorList>
            <person name="Shivaji S."/>
            <person name="Ara S."/>
            <person name="Begum Z."/>
            <person name="Srinivas T.N."/>
            <person name="Singh A."/>
            <person name="Kumar Pinnaka A."/>
        </authorList>
    </citation>
    <scope>NUCLEOTIDE SEQUENCE [LARGE SCALE GENOMIC DNA]</scope>
    <source>
        <strain evidence="2 3">AMV16</strain>
    </source>
</reference>